<proteinExistence type="predicted"/>
<evidence type="ECO:0000313" key="2">
    <source>
        <dbReference type="EMBL" id="KAJ5215094.1"/>
    </source>
</evidence>
<name>A0A9W9N9X5_9EURO</name>
<evidence type="ECO:0000256" key="1">
    <source>
        <dbReference type="SAM" id="MobiDB-lite"/>
    </source>
</evidence>
<dbReference type="AlphaFoldDB" id="A0A9W9N9X5"/>
<dbReference type="RefSeq" id="XP_058325591.1">
    <property type="nucleotide sequence ID" value="XM_058480068.1"/>
</dbReference>
<comment type="caution">
    <text evidence="2">The sequence shown here is derived from an EMBL/GenBank/DDBJ whole genome shotgun (WGS) entry which is preliminary data.</text>
</comment>
<dbReference type="GeneID" id="83207372"/>
<sequence length="94" mass="10711">MKSPPAPKTDDHPKDPHLRSPLSRRIRMCKYRNFIALVPKRILYSRDRADPEQRFRISEIALSSSIFIARSGYEGASITAGSLRIKEKECDGPI</sequence>
<accession>A0A9W9N9X5</accession>
<feature type="region of interest" description="Disordered" evidence="1">
    <location>
        <begin position="1"/>
        <end position="22"/>
    </location>
</feature>
<organism evidence="2 3">
    <name type="scientific">Penicillium chermesinum</name>
    <dbReference type="NCBI Taxonomy" id="63820"/>
    <lineage>
        <taxon>Eukaryota</taxon>
        <taxon>Fungi</taxon>
        <taxon>Dikarya</taxon>
        <taxon>Ascomycota</taxon>
        <taxon>Pezizomycotina</taxon>
        <taxon>Eurotiomycetes</taxon>
        <taxon>Eurotiomycetidae</taxon>
        <taxon>Eurotiales</taxon>
        <taxon>Aspergillaceae</taxon>
        <taxon>Penicillium</taxon>
    </lineage>
</organism>
<dbReference type="Proteomes" id="UP001150941">
    <property type="component" value="Unassembled WGS sequence"/>
</dbReference>
<dbReference type="EMBL" id="JAPQKS010000009">
    <property type="protein sequence ID" value="KAJ5215094.1"/>
    <property type="molecule type" value="Genomic_DNA"/>
</dbReference>
<evidence type="ECO:0000313" key="3">
    <source>
        <dbReference type="Proteomes" id="UP001150941"/>
    </source>
</evidence>
<feature type="compositionally biased region" description="Basic and acidic residues" evidence="1">
    <location>
        <begin position="8"/>
        <end position="18"/>
    </location>
</feature>
<reference evidence="2" key="1">
    <citation type="submission" date="2022-11" db="EMBL/GenBank/DDBJ databases">
        <authorList>
            <person name="Petersen C."/>
        </authorList>
    </citation>
    <scope>NUCLEOTIDE SEQUENCE</scope>
    <source>
        <strain evidence="2">IBT 19713</strain>
    </source>
</reference>
<gene>
    <name evidence="2" type="ORF">N7468_010773</name>
</gene>
<protein>
    <submittedName>
        <fullName evidence="2">Uncharacterized protein</fullName>
    </submittedName>
</protein>
<reference evidence="2" key="2">
    <citation type="journal article" date="2023" name="IMA Fungus">
        <title>Comparative genomic study of the Penicillium genus elucidates a diverse pangenome and 15 lateral gene transfer events.</title>
        <authorList>
            <person name="Petersen C."/>
            <person name="Sorensen T."/>
            <person name="Nielsen M.R."/>
            <person name="Sondergaard T.E."/>
            <person name="Sorensen J.L."/>
            <person name="Fitzpatrick D.A."/>
            <person name="Frisvad J.C."/>
            <person name="Nielsen K.L."/>
        </authorList>
    </citation>
    <scope>NUCLEOTIDE SEQUENCE</scope>
    <source>
        <strain evidence="2">IBT 19713</strain>
    </source>
</reference>
<keyword evidence="3" id="KW-1185">Reference proteome</keyword>